<feature type="transmembrane region" description="Helical" evidence="1">
    <location>
        <begin position="298"/>
        <end position="320"/>
    </location>
</feature>
<reference evidence="4" key="1">
    <citation type="submission" date="2016-08" db="EMBL/GenBank/DDBJ databases">
        <title>Population biology and virulence potential of Burkholderia ubonensis.</title>
        <authorList>
            <person name="Price E.P."/>
            <person name="Currie B.J."/>
            <person name="Wagner D.M."/>
        </authorList>
    </citation>
    <scope>NUCLEOTIDE SEQUENCE [LARGE SCALE GENOMIC DNA]</scope>
    <source>
        <strain evidence="4">MSMB0103</strain>
    </source>
</reference>
<feature type="transmembrane region" description="Helical" evidence="1">
    <location>
        <begin position="244"/>
        <end position="263"/>
    </location>
</feature>
<feature type="transmembrane region" description="Helical" evidence="1">
    <location>
        <begin position="78"/>
        <end position="100"/>
    </location>
</feature>
<feature type="domain" description="Acyltransferase 3" evidence="2">
    <location>
        <begin position="7"/>
        <end position="316"/>
    </location>
</feature>
<name>A0ABD6PTQ6_9BURK</name>
<dbReference type="AlphaFoldDB" id="A0ABD6PTQ6"/>
<comment type="caution">
    <text evidence="3">The sequence shown here is derived from an EMBL/GenBank/DDBJ whole genome shotgun (WGS) entry which is preliminary data.</text>
</comment>
<dbReference type="PANTHER" id="PTHR23028:SF131">
    <property type="entry name" value="BLR2367 PROTEIN"/>
    <property type="match status" value="1"/>
</dbReference>
<organism evidence="3 4">
    <name type="scientific">Burkholderia ubonensis</name>
    <dbReference type="NCBI Taxonomy" id="101571"/>
    <lineage>
        <taxon>Bacteria</taxon>
        <taxon>Pseudomonadati</taxon>
        <taxon>Pseudomonadota</taxon>
        <taxon>Betaproteobacteria</taxon>
        <taxon>Burkholderiales</taxon>
        <taxon>Burkholderiaceae</taxon>
        <taxon>Burkholderia</taxon>
        <taxon>Burkholderia cepacia complex</taxon>
    </lineage>
</organism>
<evidence type="ECO:0000259" key="2">
    <source>
        <dbReference type="Pfam" id="PF01757"/>
    </source>
</evidence>
<keyword evidence="1" id="KW-0472">Membrane</keyword>
<dbReference type="PANTHER" id="PTHR23028">
    <property type="entry name" value="ACETYLTRANSFERASE"/>
    <property type="match status" value="1"/>
</dbReference>
<evidence type="ECO:0000313" key="3">
    <source>
        <dbReference type="EMBL" id="OJA35766.1"/>
    </source>
</evidence>
<proteinExistence type="predicted"/>
<keyword evidence="1" id="KW-0812">Transmembrane</keyword>
<feature type="transmembrane region" description="Helical" evidence="1">
    <location>
        <begin position="170"/>
        <end position="188"/>
    </location>
</feature>
<dbReference type="Pfam" id="PF01757">
    <property type="entry name" value="Acyl_transf_3"/>
    <property type="match status" value="1"/>
</dbReference>
<feature type="transmembrane region" description="Helical" evidence="1">
    <location>
        <begin position="200"/>
        <end position="217"/>
    </location>
</feature>
<dbReference type="InterPro" id="IPR050879">
    <property type="entry name" value="Acyltransferase_3"/>
</dbReference>
<gene>
    <name evidence="3" type="ORF">BGV66_32535</name>
</gene>
<evidence type="ECO:0000256" key="1">
    <source>
        <dbReference type="SAM" id="Phobius"/>
    </source>
</evidence>
<protein>
    <recommendedName>
        <fullName evidence="2">Acyltransferase 3 domain-containing protein</fullName>
    </recommendedName>
</protein>
<dbReference type="Proteomes" id="UP000183667">
    <property type="component" value="Unassembled WGS sequence"/>
</dbReference>
<sequence>MLSHKNNFDFLRLLAAFMVLFSHQHNLLGIPEAHFDPRITPGPIGVAIFFSISGYLVIQSWERDPHVFRFALKRFLRIWPGLFVVTLLAACVIGPIVSALPAEKYFTDPGFIHYLNNLRLRITVELPGVFAANPYPRVVNGSTWSIPFEVRWYFILSIAGLLTCLKHRRIILIAVILLAIYQFGIYHAETNADRNWGREYGLYFCIGTLMWLYRDLWQARKLLVAVISVAASTLAYVFGQHLLAELIVIAPLTLLLGSSSTPVLRQFGRFGDLSYGVYIYAFMVQQTLIWAIGPTASFSLHLALTVTITLACAFVSWHCIEKPALALKNASGWPLSGRMSRRLLRAD</sequence>
<dbReference type="RefSeq" id="WP_071768611.1">
    <property type="nucleotide sequence ID" value="NZ_MEAU01000089.1"/>
</dbReference>
<feature type="transmembrane region" description="Helical" evidence="1">
    <location>
        <begin position="39"/>
        <end position="58"/>
    </location>
</feature>
<dbReference type="InterPro" id="IPR002656">
    <property type="entry name" value="Acyl_transf_3_dom"/>
</dbReference>
<dbReference type="EMBL" id="MEAU01000089">
    <property type="protein sequence ID" value="OJA35766.1"/>
    <property type="molecule type" value="Genomic_DNA"/>
</dbReference>
<accession>A0ABD6PTQ6</accession>
<keyword evidence="1" id="KW-1133">Transmembrane helix</keyword>
<evidence type="ECO:0000313" key="4">
    <source>
        <dbReference type="Proteomes" id="UP000183667"/>
    </source>
</evidence>
<feature type="transmembrane region" description="Helical" evidence="1">
    <location>
        <begin position="275"/>
        <end position="292"/>
    </location>
</feature>